<comment type="subcellular location">
    <subcellularLocation>
        <location evidence="1">Cell membrane</location>
        <topology evidence="1">Multi-pass membrane protein</topology>
    </subcellularLocation>
</comment>
<evidence type="ECO:0000259" key="7">
    <source>
        <dbReference type="Pfam" id="PF06271"/>
    </source>
</evidence>
<organism evidence="8 9">
    <name type="scientific">Pontibacillus yanchengensis</name>
    <dbReference type="NCBI Taxonomy" id="462910"/>
    <lineage>
        <taxon>Bacteria</taxon>
        <taxon>Bacillati</taxon>
        <taxon>Bacillota</taxon>
        <taxon>Bacilli</taxon>
        <taxon>Bacillales</taxon>
        <taxon>Bacillaceae</taxon>
        <taxon>Pontibacillus</taxon>
    </lineage>
</organism>
<feature type="transmembrane region" description="Helical" evidence="6">
    <location>
        <begin position="12"/>
        <end position="40"/>
    </location>
</feature>
<dbReference type="InterPro" id="IPR010432">
    <property type="entry name" value="RDD"/>
</dbReference>
<gene>
    <name evidence="8" type="ORF">GLW05_17420</name>
</gene>
<comment type="caution">
    <text evidence="8">The sequence shown here is derived from an EMBL/GenBank/DDBJ whole genome shotgun (WGS) entry which is preliminary data.</text>
</comment>
<dbReference type="GO" id="GO:0005886">
    <property type="term" value="C:plasma membrane"/>
    <property type="evidence" value="ECO:0007669"/>
    <property type="project" value="UniProtKB-SubCell"/>
</dbReference>
<name>A0A6I5A4V1_9BACI</name>
<accession>A0A6I5A4V1</accession>
<dbReference type="PANTHER" id="PTHR36115:SF9">
    <property type="entry name" value="LMO1584 PROTEIN"/>
    <property type="match status" value="1"/>
</dbReference>
<evidence type="ECO:0000256" key="1">
    <source>
        <dbReference type="ARBA" id="ARBA00004651"/>
    </source>
</evidence>
<dbReference type="OrthoDB" id="1787043at2"/>
<dbReference type="RefSeq" id="WP_160847878.1">
    <property type="nucleotide sequence ID" value="NZ_WMEQ01000016.1"/>
</dbReference>
<evidence type="ECO:0000256" key="2">
    <source>
        <dbReference type="ARBA" id="ARBA00022475"/>
    </source>
</evidence>
<evidence type="ECO:0000256" key="3">
    <source>
        <dbReference type="ARBA" id="ARBA00022692"/>
    </source>
</evidence>
<keyword evidence="4 6" id="KW-1133">Transmembrane helix</keyword>
<dbReference type="EMBL" id="WMEQ01000016">
    <property type="protein sequence ID" value="MYL35361.1"/>
    <property type="molecule type" value="Genomic_DNA"/>
</dbReference>
<proteinExistence type="predicted"/>
<sequence length="141" mass="15577">METIEKNPAGFWIRLGAILLDGIALAVIFFPISIFLSLLGVGDTVMDNVERIVNPIYSIVVPIIWSGYVIGKRLFGIRIVKMDDSNVDFLTMVLRVVVSGIIYIATIGIGFIVSAFMIGLRDDKRAIHDLIAGTYVTYNKP</sequence>
<dbReference type="InterPro" id="IPR051791">
    <property type="entry name" value="Pra-immunoreactive"/>
</dbReference>
<evidence type="ECO:0000256" key="5">
    <source>
        <dbReference type="ARBA" id="ARBA00023136"/>
    </source>
</evidence>
<dbReference type="AlphaFoldDB" id="A0A6I5A4V1"/>
<evidence type="ECO:0000313" key="8">
    <source>
        <dbReference type="EMBL" id="MYL35361.1"/>
    </source>
</evidence>
<dbReference type="Pfam" id="PF06271">
    <property type="entry name" value="RDD"/>
    <property type="match status" value="1"/>
</dbReference>
<reference evidence="8 9" key="1">
    <citation type="submission" date="2019-11" db="EMBL/GenBank/DDBJ databases">
        <title>Genome sequences of 17 halophilic strains isolated from different environments.</title>
        <authorList>
            <person name="Furrow R.E."/>
        </authorList>
    </citation>
    <scope>NUCLEOTIDE SEQUENCE [LARGE SCALE GENOMIC DNA]</scope>
    <source>
        <strain evidence="8 9">22514_16_FS</strain>
    </source>
</reference>
<evidence type="ECO:0000256" key="6">
    <source>
        <dbReference type="SAM" id="Phobius"/>
    </source>
</evidence>
<evidence type="ECO:0000313" key="9">
    <source>
        <dbReference type="Proteomes" id="UP000468638"/>
    </source>
</evidence>
<keyword evidence="3 6" id="KW-0812">Transmembrane</keyword>
<feature type="domain" description="RDD" evidence="7">
    <location>
        <begin position="8"/>
        <end position="133"/>
    </location>
</feature>
<keyword evidence="5 6" id="KW-0472">Membrane</keyword>
<dbReference type="PANTHER" id="PTHR36115">
    <property type="entry name" value="PROLINE-RICH ANTIGEN HOMOLOG-RELATED"/>
    <property type="match status" value="1"/>
</dbReference>
<feature type="transmembrane region" description="Helical" evidence="6">
    <location>
        <begin position="52"/>
        <end position="71"/>
    </location>
</feature>
<dbReference type="Proteomes" id="UP000468638">
    <property type="component" value="Unassembled WGS sequence"/>
</dbReference>
<evidence type="ECO:0000256" key="4">
    <source>
        <dbReference type="ARBA" id="ARBA00022989"/>
    </source>
</evidence>
<protein>
    <submittedName>
        <fullName evidence="8">RDD family protein</fullName>
    </submittedName>
</protein>
<feature type="transmembrane region" description="Helical" evidence="6">
    <location>
        <begin position="92"/>
        <end position="118"/>
    </location>
</feature>
<keyword evidence="2" id="KW-1003">Cell membrane</keyword>